<protein>
    <recommendedName>
        <fullName evidence="2">DUF6604 domain-containing protein</fullName>
    </recommendedName>
</protein>
<feature type="compositionally biased region" description="Polar residues" evidence="1">
    <location>
        <begin position="74"/>
        <end position="84"/>
    </location>
</feature>
<dbReference type="PANTHER" id="PTHR38795">
    <property type="entry name" value="DUF6604 DOMAIN-CONTAINING PROTEIN"/>
    <property type="match status" value="1"/>
</dbReference>
<dbReference type="AlphaFoldDB" id="A0A319CRE6"/>
<dbReference type="Proteomes" id="UP000248340">
    <property type="component" value="Unassembled WGS sequence"/>
</dbReference>
<accession>A0A319CRE6</accession>
<evidence type="ECO:0000259" key="2">
    <source>
        <dbReference type="Pfam" id="PF20253"/>
    </source>
</evidence>
<dbReference type="InterPro" id="IPR046539">
    <property type="entry name" value="DUF6604"/>
</dbReference>
<organism evidence="3 4">
    <name type="scientific">Aspergillus uvarum CBS 121591</name>
    <dbReference type="NCBI Taxonomy" id="1448315"/>
    <lineage>
        <taxon>Eukaryota</taxon>
        <taxon>Fungi</taxon>
        <taxon>Dikarya</taxon>
        <taxon>Ascomycota</taxon>
        <taxon>Pezizomycotina</taxon>
        <taxon>Eurotiomycetes</taxon>
        <taxon>Eurotiomycetidae</taxon>
        <taxon>Eurotiales</taxon>
        <taxon>Aspergillaceae</taxon>
        <taxon>Aspergillus</taxon>
        <taxon>Aspergillus subgen. Circumdati</taxon>
    </lineage>
</organism>
<evidence type="ECO:0000256" key="1">
    <source>
        <dbReference type="SAM" id="MobiDB-lite"/>
    </source>
</evidence>
<reference evidence="3 4" key="1">
    <citation type="submission" date="2016-12" db="EMBL/GenBank/DDBJ databases">
        <title>The genomes of Aspergillus section Nigri reveals drivers in fungal speciation.</title>
        <authorList>
            <consortium name="DOE Joint Genome Institute"/>
            <person name="Vesth T.C."/>
            <person name="Nybo J."/>
            <person name="Theobald S."/>
            <person name="Brandl J."/>
            <person name="Frisvad J.C."/>
            <person name="Nielsen K.F."/>
            <person name="Lyhne E.K."/>
            <person name="Kogle M.E."/>
            <person name="Kuo A."/>
            <person name="Riley R."/>
            <person name="Clum A."/>
            <person name="Nolan M."/>
            <person name="Lipzen A."/>
            <person name="Salamov A."/>
            <person name="Henrissat B."/>
            <person name="Wiebenga A."/>
            <person name="De Vries R.P."/>
            <person name="Grigoriev I.V."/>
            <person name="Mortensen U.H."/>
            <person name="Andersen M.R."/>
            <person name="Baker S.E."/>
        </authorList>
    </citation>
    <scope>NUCLEOTIDE SEQUENCE [LARGE SCALE GENOMIC DNA]</scope>
    <source>
        <strain evidence="3 4">CBS 121591</strain>
    </source>
</reference>
<dbReference type="RefSeq" id="XP_025491513.1">
    <property type="nucleotide sequence ID" value="XM_025633347.1"/>
</dbReference>
<evidence type="ECO:0000313" key="4">
    <source>
        <dbReference type="Proteomes" id="UP000248340"/>
    </source>
</evidence>
<name>A0A319CRE6_9EURO</name>
<feature type="compositionally biased region" description="Basic residues" evidence="1">
    <location>
        <begin position="696"/>
        <end position="709"/>
    </location>
</feature>
<dbReference type="PANTHER" id="PTHR38795:SF1">
    <property type="entry name" value="DUF6604 DOMAIN-CONTAINING PROTEIN"/>
    <property type="match status" value="1"/>
</dbReference>
<sequence length="842" mass="95006">MPINFMTSSYLQYKSDTDTVATWLVATAKSCGFPVDTLGASANTTSPPSTEPTGPSKRLKGKARKLAREAATKAASSGSHSTTSQNAKHILALKDFVDLAEYITASTKPVVRVPASFVTVLDRAISVRREHGNKARAKRPTSLEARESSDRHEYFIGILEHVRQALQPRISGENIEDPLTDNSLNHRADNLANRFEGLEVHEPSDAFLQAPDVTIPAPAAGKSEVNYEAERLRDYEEVFFAFSLLLQDLRNIRAVIARTWKEYKLRTFDLVAVSLMTNCAIDFARHLEEEIQALLNEHGGSTALLVGLYEGICDMVGDDPTHRERPGDPLNFRTYHIAESLFIPAYVSLNSFHPLVDGQSFLPCREKSFATCDRASDWAQKSARDKFEEDNRVMSEVLSEFVYLHLLLPQPEPHEDEITRGIRKMLDTHQIPLWLVFASQIFLDIHHCLEGDVVNGFADLTNTAKCIQSSIELNQEFFADLRIVTWPEQYDARIQRFLEFLTAWVDSDFTQPAKERHQVWRPSDSFKLMKWHPLFCGILTYYVKARFQDFAMAFQGTWGAIMYTAHLYNALQQEGLLTRHWADMELVLSWHKEIFVGAPPCQRPDFLKQYSLCIGCSAAAFARNRRDSARLPESKAGPRRMKPVAPVSRMFFSRHCEGLAPSGFSGSDLETILSRSAMGKKDEQQDGSCSTQRGTRSGRSKPPTKRRSARQLTIVELLETLRDTVHNEAPEFTFDYLALHRNCWRLLRMVRDMCDPHLRRVHGADYLEDETELPFLVGYLFMAAAGTDALGNTLAEKDEVVSGQMMTCAATVVEGMIESEAGLLAVKLLGQQGYQIEFEEKE</sequence>
<feature type="region of interest" description="Disordered" evidence="1">
    <location>
        <begin position="38"/>
        <end position="84"/>
    </location>
</feature>
<feature type="compositionally biased region" description="Low complexity" evidence="1">
    <location>
        <begin position="41"/>
        <end position="56"/>
    </location>
</feature>
<dbReference type="EMBL" id="KZ821703">
    <property type="protein sequence ID" value="PYH81313.1"/>
    <property type="molecule type" value="Genomic_DNA"/>
</dbReference>
<feature type="compositionally biased region" description="Polar residues" evidence="1">
    <location>
        <begin position="686"/>
        <end position="695"/>
    </location>
</feature>
<keyword evidence="4" id="KW-1185">Reference proteome</keyword>
<dbReference type="GeneID" id="37136088"/>
<feature type="region of interest" description="Disordered" evidence="1">
    <location>
        <begin position="677"/>
        <end position="709"/>
    </location>
</feature>
<dbReference type="STRING" id="1448315.A0A319CRE6"/>
<dbReference type="VEuPathDB" id="FungiDB:BO82DRAFT_336425"/>
<gene>
    <name evidence="3" type="ORF">BO82DRAFT_336425</name>
</gene>
<dbReference type="Pfam" id="PF20253">
    <property type="entry name" value="DUF6604"/>
    <property type="match status" value="1"/>
</dbReference>
<feature type="domain" description="DUF6604" evidence="2">
    <location>
        <begin position="12"/>
        <end position="292"/>
    </location>
</feature>
<dbReference type="OrthoDB" id="5238236at2759"/>
<evidence type="ECO:0000313" key="3">
    <source>
        <dbReference type="EMBL" id="PYH81313.1"/>
    </source>
</evidence>
<proteinExistence type="predicted"/>